<dbReference type="Proteomes" id="UP001054884">
    <property type="component" value="Unassembled WGS sequence"/>
</dbReference>
<dbReference type="RefSeq" id="WP_236160487.1">
    <property type="nucleotide sequence ID" value="NZ_BNHQ01000111.1"/>
</dbReference>
<evidence type="ECO:0000313" key="3">
    <source>
        <dbReference type="Proteomes" id="UP001054884"/>
    </source>
</evidence>
<keyword evidence="1" id="KW-0812">Transmembrane</keyword>
<feature type="transmembrane region" description="Helical" evidence="1">
    <location>
        <begin position="75"/>
        <end position="97"/>
    </location>
</feature>
<organism evidence="2 3">
    <name type="scientific">Lactobacillus delbrueckii</name>
    <dbReference type="NCBI Taxonomy" id="1584"/>
    <lineage>
        <taxon>Bacteria</taxon>
        <taxon>Bacillati</taxon>
        <taxon>Bacillota</taxon>
        <taxon>Bacilli</taxon>
        <taxon>Lactobacillales</taxon>
        <taxon>Lactobacillaceae</taxon>
        <taxon>Lactobacillus</taxon>
    </lineage>
</organism>
<keyword evidence="1" id="KW-0472">Membrane</keyword>
<gene>
    <name evidence="2" type="ORF">ME791_20150</name>
</gene>
<proteinExistence type="predicted"/>
<reference evidence="2 3" key="1">
    <citation type="journal article" date="2022" name="J. Dairy Sci.">
        <title>Genetic diversity of Lactobacillus delbrueckii isolated from raw milk in Hokkaido, Japan.</title>
        <authorList>
            <person name="Tsuchihashi H."/>
            <person name="Ichikawa A."/>
            <person name="Takeda M."/>
            <person name="Koizumi A."/>
            <person name="Mizoguchi C."/>
            <person name="Ishida T."/>
            <person name="Kimura K."/>
        </authorList>
    </citation>
    <scope>NUCLEOTIDE SEQUENCE [LARGE SCALE GENOMIC DNA]</scope>
    <source>
        <strain evidence="2 3">ME-791</strain>
    </source>
</reference>
<name>A0ABD0AIB2_9LACO</name>
<dbReference type="EMBL" id="BNHY01000124">
    <property type="protein sequence ID" value="GHN34863.1"/>
    <property type="molecule type" value="Genomic_DNA"/>
</dbReference>
<protein>
    <submittedName>
        <fullName evidence="2">Uncharacterized protein</fullName>
    </submittedName>
</protein>
<feature type="transmembrane region" description="Helical" evidence="1">
    <location>
        <begin position="47"/>
        <end position="66"/>
    </location>
</feature>
<feature type="transmembrane region" description="Helical" evidence="1">
    <location>
        <begin position="12"/>
        <end position="32"/>
    </location>
</feature>
<evidence type="ECO:0000256" key="1">
    <source>
        <dbReference type="SAM" id="Phobius"/>
    </source>
</evidence>
<comment type="caution">
    <text evidence="2">The sequence shown here is derived from an EMBL/GenBank/DDBJ whole genome shotgun (WGS) entry which is preliminary data.</text>
</comment>
<evidence type="ECO:0000313" key="2">
    <source>
        <dbReference type="EMBL" id="GHN34863.1"/>
    </source>
</evidence>
<accession>A0ABD0AIB2</accession>
<keyword evidence="1" id="KW-1133">Transmembrane helix</keyword>
<sequence length="101" mass="11443">MKKMDEMEQAHALQAIRITFLYSMIFEFAYWIMECVHAKEFVTKDSIMFFLIITQGVVLILSQFFLKGKAGDSKGFLGIVAAFVFALIALTVGFFLMKVGV</sequence>
<dbReference type="AlphaFoldDB" id="A0ABD0AIB2"/>